<keyword evidence="3" id="KW-1185">Reference proteome</keyword>
<keyword evidence="1" id="KW-1133">Transmembrane helix</keyword>
<gene>
    <name evidence="2" type="ORF">PCOR1329_LOCUS63003</name>
</gene>
<dbReference type="Proteomes" id="UP001189429">
    <property type="component" value="Unassembled WGS sequence"/>
</dbReference>
<protein>
    <recommendedName>
        <fullName evidence="4">Glycerophosphocholine acyltransferase 1</fullName>
    </recommendedName>
</protein>
<proteinExistence type="predicted"/>
<evidence type="ECO:0008006" key="4">
    <source>
        <dbReference type="Google" id="ProtNLM"/>
    </source>
</evidence>
<evidence type="ECO:0000313" key="2">
    <source>
        <dbReference type="EMBL" id="CAK0879621.1"/>
    </source>
</evidence>
<feature type="transmembrane region" description="Helical" evidence="1">
    <location>
        <begin position="46"/>
        <end position="66"/>
    </location>
</feature>
<sequence>MPMYLFVLLQMLLAMLYTVPFTVLYLFEFFALLYQVATFLMMRAMWHAMLCPALFAVCRVVLYQFLLAPAPVGSRGVFFAGSSRRPLRVRTFGCGLLAEIRWLCSLEPGAALTLDRGIGGIGS</sequence>
<comment type="caution">
    <text evidence="2">The sequence shown here is derived from an EMBL/GenBank/DDBJ whole genome shotgun (WGS) entry which is preliminary data.</text>
</comment>
<evidence type="ECO:0000313" key="3">
    <source>
        <dbReference type="Proteomes" id="UP001189429"/>
    </source>
</evidence>
<accession>A0ABN9W0V8</accession>
<name>A0ABN9W0V8_9DINO</name>
<keyword evidence="1" id="KW-0812">Transmembrane</keyword>
<reference evidence="2" key="1">
    <citation type="submission" date="2023-10" db="EMBL/GenBank/DDBJ databases">
        <authorList>
            <person name="Chen Y."/>
            <person name="Shah S."/>
            <person name="Dougan E. K."/>
            <person name="Thang M."/>
            <person name="Chan C."/>
        </authorList>
    </citation>
    <scope>NUCLEOTIDE SEQUENCE [LARGE SCALE GENOMIC DNA]</scope>
</reference>
<keyword evidence="1" id="KW-0472">Membrane</keyword>
<dbReference type="EMBL" id="CAUYUJ010017982">
    <property type="protein sequence ID" value="CAK0879621.1"/>
    <property type="molecule type" value="Genomic_DNA"/>
</dbReference>
<feature type="transmembrane region" description="Helical" evidence="1">
    <location>
        <begin position="6"/>
        <end position="34"/>
    </location>
</feature>
<organism evidence="2 3">
    <name type="scientific">Prorocentrum cordatum</name>
    <dbReference type="NCBI Taxonomy" id="2364126"/>
    <lineage>
        <taxon>Eukaryota</taxon>
        <taxon>Sar</taxon>
        <taxon>Alveolata</taxon>
        <taxon>Dinophyceae</taxon>
        <taxon>Prorocentrales</taxon>
        <taxon>Prorocentraceae</taxon>
        <taxon>Prorocentrum</taxon>
    </lineage>
</organism>
<evidence type="ECO:0000256" key="1">
    <source>
        <dbReference type="SAM" id="Phobius"/>
    </source>
</evidence>